<evidence type="ECO:0000313" key="4">
    <source>
        <dbReference type="Proteomes" id="UP001050691"/>
    </source>
</evidence>
<dbReference type="PROSITE" id="PS51257">
    <property type="entry name" value="PROKAR_LIPOPROTEIN"/>
    <property type="match status" value="1"/>
</dbReference>
<gene>
    <name evidence="3" type="ORF">Clacol_000080</name>
</gene>
<evidence type="ECO:0000256" key="1">
    <source>
        <dbReference type="SAM" id="SignalP"/>
    </source>
</evidence>
<evidence type="ECO:0000313" key="3">
    <source>
        <dbReference type="EMBL" id="GJJ05893.1"/>
    </source>
</evidence>
<dbReference type="Pfam" id="PF12697">
    <property type="entry name" value="Abhydrolase_6"/>
    <property type="match status" value="1"/>
</dbReference>
<protein>
    <recommendedName>
        <fullName evidence="2">AB hydrolase-1 domain-containing protein</fullName>
    </recommendedName>
</protein>
<comment type="caution">
    <text evidence="3">The sequence shown here is derived from an EMBL/GenBank/DDBJ whole genome shotgun (WGS) entry which is preliminary data.</text>
</comment>
<keyword evidence="4" id="KW-1185">Reference proteome</keyword>
<dbReference type="InterPro" id="IPR000073">
    <property type="entry name" value="AB_hydrolase_1"/>
</dbReference>
<dbReference type="InterPro" id="IPR029058">
    <property type="entry name" value="AB_hydrolase_fold"/>
</dbReference>
<dbReference type="EMBL" id="BPWL01000001">
    <property type="protein sequence ID" value="GJJ05893.1"/>
    <property type="molecule type" value="Genomic_DNA"/>
</dbReference>
<evidence type="ECO:0000259" key="2">
    <source>
        <dbReference type="Pfam" id="PF12697"/>
    </source>
</evidence>
<feature type="domain" description="AB hydrolase-1" evidence="2">
    <location>
        <begin position="84"/>
        <end position="346"/>
    </location>
</feature>
<name>A0AAV4ZZS4_9AGAM</name>
<dbReference type="Gene3D" id="3.40.50.1820">
    <property type="entry name" value="alpha/beta hydrolase"/>
    <property type="match status" value="1"/>
</dbReference>
<sequence>MWKVLLPLSSLLTHLLSTVNAAACSCNSGLFPVSVDVAIPKDPSNPESLNTTDTIQLQKTFNVFGELCQPVDIGTSEFKDDIQILLHGQTYTHAYWDITWNGYQNYSYVSFSCQNGITSFAYDNICAGLSSKPLSDECQLPSVAAVASSIARDAKSGRLAQVLTGQTKEFQKVIGFGHSIGSATMNYAAIRDGASSPYDGLVLTGYIHDLSYIEHPQPVSSIANQEDPGRFGNLDSGYITTNGSERSIYYGPTNNSFSPVIFQLDVLTLDVGSVWLVKQTPFTYVPAVGYRGPVAEMVGQFDLLHCIPDGGPCVQSVIQKPEPAFFPQSPNVTTIVIPGTGHSLNAEFTASLSFQIMNDLFRDFVSKP</sequence>
<accession>A0AAV4ZZS4</accession>
<dbReference type="Proteomes" id="UP001050691">
    <property type="component" value="Unassembled WGS sequence"/>
</dbReference>
<dbReference type="AlphaFoldDB" id="A0AAV4ZZS4"/>
<dbReference type="SUPFAM" id="SSF53474">
    <property type="entry name" value="alpha/beta-Hydrolases"/>
    <property type="match status" value="1"/>
</dbReference>
<feature type="chain" id="PRO_5043674708" description="AB hydrolase-1 domain-containing protein" evidence="1">
    <location>
        <begin position="22"/>
        <end position="368"/>
    </location>
</feature>
<reference evidence="3" key="1">
    <citation type="submission" date="2021-10" db="EMBL/GenBank/DDBJ databases">
        <title>De novo Genome Assembly of Clathrus columnatus (Basidiomycota, Fungi) Using Illumina and Nanopore Sequence Data.</title>
        <authorList>
            <person name="Ogiso-Tanaka E."/>
            <person name="Itagaki H."/>
            <person name="Hosoya T."/>
            <person name="Hosaka K."/>
        </authorList>
    </citation>
    <scope>NUCLEOTIDE SEQUENCE</scope>
    <source>
        <strain evidence="3">MO-923</strain>
    </source>
</reference>
<organism evidence="3 4">
    <name type="scientific">Clathrus columnatus</name>
    <dbReference type="NCBI Taxonomy" id="1419009"/>
    <lineage>
        <taxon>Eukaryota</taxon>
        <taxon>Fungi</taxon>
        <taxon>Dikarya</taxon>
        <taxon>Basidiomycota</taxon>
        <taxon>Agaricomycotina</taxon>
        <taxon>Agaricomycetes</taxon>
        <taxon>Phallomycetidae</taxon>
        <taxon>Phallales</taxon>
        <taxon>Clathraceae</taxon>
        <taxon>Clathrus</taxon>
    </lineage>
</organism>
<feature type="signal peptide" evidence="1">
    <location>
        <begin position="1"/>
        <end position="21"/>
    </location>
</feature>
<proteinExistence type="predicted"/>
<keyword evidence="1" id="KW-0732">Signal</keyword>